<evidence type="ECO:0000313" key="2">
    <source>
        <dbReference type="EMBL" id="MFC0249195.1"/>
    </source>
</evidence>
<gene>
    <name evidence="2" type="ORF">ACFFIO_11885</name>
</gene>
<proteinExistence type="predicted"/>
<comment type="caution">
    <text evidence="2">The sequence shown here is derived from an EMBL/GenBank/DDBJ whole genome shotgun (WGS) entry which is preliminary data.</text>
</comment>
<dbReference type="InterPro" id="IPR012354">
    <property type="entry name" value="Esterase_lipase"/>
</dbReference>
<keyword evidence="3" id="KW-1185">Reference proteome</keyword>
<protein>
    <submittedName>
        <fullName evidence="2">Alpha/beta hydrolase</fullName>
    </submittedName>
</protein>
<dbReference type="Pfam" id="PF12697">
    <property type="entry name" value="Abhydrolase_6"/>
    <property type="match status" value="1"/>
</dbReference>
<dbReference type="SUPFAM" id="SSF53474">
    <property type="entry name" value="alpha/beta-Hydrolases"/>
    <property type="match status" value="1"/>
</dbReference>
<dbReference type="GO" id="GO:0016787">
    <property type="term" value="F:hydrolase activity"/>
    <property type="evidence" value="ECO:0007669"/>
    <property type="project" value="UniProtKB-KW"/>
</dbReference>
<dbReference type="Proteomes" id="UP001589766">
    <property type="component" value="Unassembled WGS sequence"/>
</dbReference>
<sequence>MMDPLQRPMTLGSAPDGVLARGHGSTAVALFHGFTSGPFSVAPWAEALAQAGADVEVPLLPGHGTRWEDLERVTAADWRATARQTVDGLLATHEHVFVAGLSMGGALALDAAAHRPVAGAVVVNPALRFASAAAPLAGLLRLAVRTVAPIANDTARPDADERAYPRTPLAGVRQIGTVQAAARRALPDIDSPVLAFRSTTDHVVPQSSMTALGRGLTPGLLTVRPLHNSYHVATLDWDAGLIHDESITFMSATVDSRSREGLS</sequence>
<dbReference type="Gene3D" id="3.40.50.1820">
    <property type="entry name" value="alpha/beta hydrolase"/>
    <property type="match status" value="1"/>
</dbReference>
<accession>A0ABV6F6Q5</accession>
<dbReference type="InterPro" id="IPR029058">
    <property type="entry name" value="AB_hydrolase_fold"/>
</dbReference>
<dbReference type="PIRSF" id="PIRSF017388">
    <property type="entry name" value="Esterase_lipase"/>
    <property type="match status" value="1"/>
</dbReference>
<organism evidence="2 3">
    <name type="scientific">Citricoccus parietis</name>
    <dbReference type="NCBI Taxonomy" id="592307"/>
    <lineage>
        <taxon>Bacteria</taxon>
        <taxon>Bacillati</taxon>
        <taxon>Actinomycetota</taxon>
        <taxon>Actinomycetes</taxon>
        <taxon>Micrococcales</taxon>
        <taxon>Micrococcaceae</taxon>
        <taxon>Citricoccus</taxon>
    </lineage>
</organism>
<keyword evidence="2" id="KW-0378">Hydrolase</keyword>
<evidence type="ECO:0000313" key="3">
    <source>
        <dbReference type="Proteomes" id="UP001589766"/>
    </source>
</evidence>
<dbReference type="InterPro" id="IPR000073">
    <property type="entry name" value="AB_hydrolase_1"/>
</dbReference>
<dbReference type="RefSeq" id="WP_378042030.1">
    <property type="nucleotide sequence ID" value="NZ_JBHLWH010000032.1"/>
</dbReference>
<reference evidence="2 3" key="1">
    <citation type="submission" date="2024-09" db="EMBL/GenBank/DDBJ databases">
        <authorList>
            <person name="Sun Q."/>
            <person name="Mori K."/>
        </authorList>
    </citation>
    <scope>NUCLEOTIDE SEQUENCE [LARGE SCALE GENOMIC DNA]</scope>
    <source>
        <strain evidence="2 3">CCM 7609</strain>
    </source>
</reference>
<feature type="domain" description="AB hydrolase-1" evidence="1">
    <location>
        <begin position="30"/>
        <end position="212"/>
    </location>
</feature>
<dbReference type="EMBL" id="JBHLWH010000032">
    <property type="protein sequence ID" value="MFC0249195.1"/>
    <property type="molecule type" value="Genomic_DNA"/>
</dbReference>
<name>A0ABV6F6Q5_9MICC</name>
<evidence type="ECO:0000259" key="1">
    <source>
        <dbReference type="Pfam" id="PF12697"/>
    </source>
</evidence>